<evidence type="ECO:0000259" key="3">
    <source>
        <dbReference type="PROSITE" id="PS50157"/>
    </source>
</evidence>
<dbReference type="SUPFAM" id="SSF57667">
    <property type="entry name" value="beta-beta-alpha zinc fingers"/>
    <property type="match status" value="1"/>
</dbReference>
<dbReference type="SMART" id="SM00355">
    <property type="entry name" value="ZnF_C2H2"/>
    <property type="match status" value="2"/>
</dbReference>
<dbReference type="AlphaFoldDB" id="A0AAV8UVY4"/>
<feature type="compositionally biased region" description="Basic residues" evidence="2">
    <location>
        <begin position="149"/>
        <end position="163"/>
    </location>
</feature>
<comment type="caution">
    <text evidence="4">The sequence shown here is derived from an EMBL/GenBank/DDBJ whole genome shotgun (WGS) entry which is preliminary data.</text>
</comment>
<dbReference type="PANTHER" id="PTHR46179">
    <property type="entry name" value="ZINC FINGER PROTEIN"/>
    <property type="match status" value="1"/>
</dbReference>
<accession>A0AAV8UVY4</accession>
<dbReference type="EMBL" id="JAMWBK010000003">
    <property type="protein sequence ID" value="KAJ8906689.1"/>
    <property type="molecule type" value="Genomic_DNA"/>
</dbReference>
<dbReference type="PROSITE" id="PS00028">
    <property type="entry name" value="ZINC_FINGER_C2H2_1"/>
    <property type="match status" value="2"/>
</dbReference>
<dbReference type="PANTHER" id="PTHR46179:SF25">
    <property type="entry name" value="METAL RESPONSE ELEMENT-BINDING TRANSCRIPTION FACTOR-1, ISOFORM C"/>
    <property type="match status" value="1"/>
</dbReference>
<sequence length="293" mass="31973">MLREEGRGLVHMQNSALGSGGTNMVPCSPMTPEFQQLARPRKAIPAEWFSIATRVSGYRTTEKVGEGQLATGDDVLGGNLPQKAEGAVQEKSFPCSSEGCGKVFSSAPGLREHERFHTGSAPYMCLEKNCSRSFKWRSSLAMHKKSHAFKAANGKRGRRKRKNTASSEVEGAKKMKTTMHRSQVEKSAERKDIEAKPKAFPAKVENDVEAPPKPVDDSPVECEGSELSGDALFGEILDSLPLNDCSAMGFAGMNVDVSDCGDDNLESLLERDVLFSRSSEDILNASVREPLFW</sequence>
<dbReference type="Proteomes" id="UP001157974">
    <property type="component" value="Unassembled WGS sequence"/>
</dbReference>
<proteinExistence type="predicted"/>
<keyword evidence="1" id="KW-0479">Metal-binding</keyword>
<dbReference type="GO" id="GO:0006357">
    <property type="term" value="P:regulation of transcription by RNA polymerase II"/>
    <property type="evidence" value="ECO:0007669"/>
    <property type="project" value="TreeGrafter"/>
</dbReference>
<dbReference type="Pfam" id="PF00096">
    <property type="entry name" value="zf-C2H2"/>
    <property type="match status" value="1"/>
</dbReference>
<keyword evidence="5" id="KW-1185">Reference proteome</keyword>
<feature type="region of interest" description="Disordered" evidence="2">
    <location>
        <begin position="149"/>
        <end position="219"/>
    </location>
</feature>
<evidence type="ECO:0000256" key="1">
    <source>
        <dbReference type="PROSITE-ProRule" id="PRU00042"/>
    </source>
</evidence>
<reference evidence="4 5" key="1">
    <citation type="journal article" date="2023" name="Nat. Commun.">
        <title>Origin of minicircular mitochondrial genomes in red algae.</title>
        <authorList>
            <person name="Lee Y."/>
            <person name="Cho C.H."/>
            <person name="Lee Y.M."/>
            <person name="Park S.I."/>
            <person name="Yang J.H."/>
            <person name="West J.A."/>
            <person name="Bhattacharya D."/>
            <person name="Yoon H.S."/>
        </authorList>
    </citation>
    <scope>NUCLEOTIDE SEQUENCE [LARGE SCALE GENOMIC DNA]</scope>
    <source>
        <strain evidence="4 5">CCMP1338</strain>
        <tissue evidence="4">Whole cell</tissue>
    </source>
</reference>
<feature type="compositionally biased region" description="Basic and acidic residues" evidence="2">
    <location>
        <begin position="182"/>
        <end position="197"/>
    </location>
</feature>
<organism evidence="4 5">
    <name type="scientific">Rhodosorus marinus</name>
    <dbReference type="NCBI Taxonomy" id="101924"/>
    <lineage>
        <taxon>Eukaryota</taxon>
        <taxon>Rhodophyta</taxon>
        <taxon>Stylonematophyceae</taxon>
        <taxon>Stylonematales</taxon>
        <taxon>Stylonemataceae</taxon>
        <taxon>Rhodosorus</taxon>
    </lineage>
</organism>
<dbReference type="InterPro" id="IPR051061">
    <property type="entry name" value="Zinc_finger_trans_reg"/>
</dbReference>
<dbReference type="GO" id="GO:0005634">
    <property type="term" value="C:nucleus"/>
    <property type="evidence" value="ECO:0007669"/>
    <property type="project" value="TreeGrafter"/>
</dbReference>
<dbReference type="InterPro" id="IPR013087">
    <property type="entry name" value="Znf_C2H2_type"/>
</dbReference>
<keyword evidence="1" id="KW-0863">Zinc-finger</keyword>
<evidence type="ECO:0000313" key="4">
    <source>
        <dbReference type="EMBL" id="KAJ8906689.1"/>
    </source>
</evidence>
<feature type="domain" description="C2H2-type" evidence="3">
    <location>
        <begin position="93"/>
        <end position="122"/>
    </location>
</feature>
<dbReference type="PROSITE" id="PS50157">
    <property type="entry name" value="ZINC_FINGER_C2H2_2"/>
    <property type="match status" value="2"/>
</dbReference>
<keyword evidence="1" id="KW-0862">Zinc</keyword>
<dbReference type="InterPro" id="IPR036236">
    <property type="entry name" value="Znf_C2H2_sf"/>
</dbReference>
<evidence type="ECO:0000313" key="5">
    <source>
        <dbReference type="Proteomes" id="UP001157974"/>
    </source>
</evidence>
<dbReference type="GO" id="GO:0008270">
    <property type="term" value="F:zinc ion binding"/>
    <property type="evidence" value="ECO:0007669"/>
    <property type="project" value="UniProtKB-KW"/>
</dbReference>
<name>A0AAV8UVY4_9RHOD</name>
<gene>
    <name evidence="4" type="ORF">NDN08_003179</name>
</gene>
<dbReference type="Gene3D" id="3.30.160.60">
    <property type="entry name" value="Classic Zinc Finger"/>
    <property type="match status" value="2"/>
</dbReference>
<feature type="domain" description="C2H2-type" evidence="3">
    <location>
        <begin position="123"/>
        <end position="152"/>
    </location>
</feature>
<protein>
    <recommendedName>
        <fullName evidence="3">C2H2-type domain-containing protein</fullName>
    </recommendedName>
</protein>
<evidence type="ECO:0000256" key="2">
    <source>
        <dbReference type="SAM" id="MobiDB-lite"/>
    </source>
</evidence>